<dbReference type="EMBL" id="CAEZUX010000104">
    <property type="protein sequence ID" value="CAB4618703.1"/>
    <property type="molecule type" value="Genomic_DNA"/>
</dbReference>
<accession>A0A6J6I264</accession>
<name>A0A6J6I264_9ZZZZ</name>
<gene>
    <name evidence="1" type="ORF">UFOPK1874_00892</name>
</gene>
<reference evidence="1" key="1">
    <citation type="submission" date="2020-05" db="EMBL/GenBank/DDBJ databases">
        <authorList>
            <person name="Chiriac C."/>
            <person name="Salcher M."/>
            <person name="Ghai R."/>
            <person name="Kavagutti S V."/>
        </authorList>
    </citation>
    <scope>NUCLEOTIDE SEQUENCE</scope>
</reference>
<dbReference type="AlphaFoldDB" id="A0A6J6I264"/>
<proteinExistence type="predicted"/>
<organism evidence="1">
    <name type="scientific">freshwater metagenome</name>
    <dbReference type="NCBI Taxonomy" id="449393"/>
    <lineage>
        <taxon>unclassified sequences</taxon>
        <taxon>metagenomes</taxon>
        <taxon>ecological metagenomes</taxon>
    </lineage>
</organism>
<protein>
    <submittedName>
        <fullName evidence="1">Unannotated protein</fullName>
    </submittedName>
</protein>
<sequence length="178" mass="19201">MYHAGIASIPESTAPNLRNRSFHINAELTIPASGDCDGVIVCHGGHAGGYALYLKGRRLHYVYNFLGSFSTVISASEELPDGDVLVRAVFNATGRFRGDMNLYYGDVPMGSGSLPITVPLTYGVDPFSVGYQRMGAIHTDLPGKFEMPEGVLHRVIIDAIGRAYRDPEGEARAALAKQ</sequence>
<evidence type="ECO:0000313" key="1">
    <source>
        <dbReference type="EMBL" id="CAB4618703.1"/>
    </source>
</evidence>